<evidence type="ECO:0008006" key="4">
    <source>
        <dbReference type="Google" id="ProtNLM"/>
    </source>
</evidence>
<reference evidence="2 3" key="1">
    <citation type="submission" date="2019-06" db="EMBL/GenBank/DDBJ databases">
        <title>Lysobacter alkalisoli sp. nov. isolated from saline-alkali soil.</title>
        <authorList>
            <person name="Sun J.-Q."/>
            <person name="Xu L."/>
        </authorList>
    </citation>
    <scope>NUCLEOTIDE SEQUENCE [LARGE SCALE GENOMIC DNA]</scope>
    <source>
        <strain evidence="2 3">SJ-36</strain>
    </source>
</reference>
<proteinExistence type="predicted"/>
<protein>
    <recommendedName>
        <fullName evidence="4">EexN family lipoprotein</fullName>
    </recommendedName>
</protein>
<gene>
    <name evidence="2" type="ORF">FKV23_12720</name>
</gene>
<evidence type="ECO:0000313" key="2">
    <source>
        <dbReference type="EMBL" id="QDH70849.1"/>
    </source>
</evidence>
<dbReference type="Proteomes" id="UP000317199">
    <property type="component" value="Chromosome"/>
</dbReference>
<accession>A0A514BUZ5</accession>
<organism evidence="2 3">
    <name type="scientific">Marilutibacter alkalisoli</name>
    <dbReference type="NCBI Taxonomy" id="2591633"/>
    <lineage>
        <taxon>Bacteria</taxon>
        <taxon>Pseudomonadati</taxon>
        <taxon>Pseudomonadota</taxon>
        <taxon>Gammaproteobacteria</taxon>
        <taxon>Lysobacterales</taxon>
        <taxon>Lysobacteraceae</taxon>
        <taxon>Marilutibacter</taxon>
    </lineage>
</organism>
<evidence type="ECO:0000313" key="3">
    <source>
        <dbReference type="Proteomes" id="UP000317199"/>
    </source>
</evidence>
<keyword evidence="1" id="KW-0732">Signal</keyword>
<dbReference type="Pfam" id="PF23793">
    <property type="entry name" value="LysC"/>
    <property type="match status" value="1"/>
</dbReference>
<sequence>MRCLALTLLLLVLAACRGTCPDIKPPEIVEVVVERYVPLPADLTRPCGDTAKRNNTVSEAVRLANARKADRDECNARMTQIRELGESP</sequence>
<dbReference type="PROSITE" id="PS51257">
    <property type="entry name" value="PROKAR_LIPOPROTEIN"/>
    <property type="match status" value="1"/>
</dbReference>
<feature type="signal peptide" evidence="1">
    <location>
        <begin position="1"/>
        <end position="21"/>
    </location>
</feature>
<dbReference type="OrthoDB" id="9998850at2"/>
<feature type="chain" id="PRO_5022092280" description="EexN family lipoprotein" evidence="1">
    <location>
        <begin position="22"/>
        <end position="88"/>
    </location>
</feature>
<keyword evidence="3" id="KW-1185">Reference proteome</keyword>
<dbReference type="AlphaFoldDB" id="A0A514BUZ5"/>
<dbReference type="KEGG" id="lyj:FKV23_12720"/>
<evidence type="ECO:0000256" key="1">
    <source>
        <dbReference type="SAM" id="SignalP"/>
    </source>
</evidence>
<dbReference type="EMBL" id="CP041242">
    <property type="protein sequence ID" value="QDH70849.1"/>
    <property type="molecule type" value="Genomic_DNA"/>
</dbReference>
<name>A0A514BUZ5_9GAMM</name>
<dbReference type="InterPro" id="IPR058979">
    <property type="entry name" value="LysC-like"/>
</dbReference>